<dbReference type="SUPFAM" id="SSF53756">
    <property type="entry name" value="UDP-Glycosyltransferase/glycogen phosphorylase"/>
    <property type="match status" value="1"/>
</dbReference>
<name>A0A814FDH2_9BILA</name>
<dbReference type="Pfam" id="PF17039">
    <property type="entry name" value="Glyco_tran_10_N"/>
    <property type="match status" value="1"/>
</dbReference>
<evidence type="ECO:0000259" key="13">
    <source>
        <dbReference type="Pfam" id="PF00852"/>
    </source>
</evidence>
<evidence type="ECO:0000256" key="8">
    <source>
        <dbReference type="ARBA" id="ARBA00022989"/>
    </source>
</evidence>
<dbReference type="OrthoDB" id="427096at2759"/>
<dbReference type="InterPro" id="IPR038577">
    <property type="entry name" value="GT10-like_C_sf"/>
</dbReference>
<accession>A0A814FDH2</accession>
<feature type="domain" description="Fucosyltransferase N-terminal" evidence="14">
    <location>
        <begin position="100"/>
        <end position="207"/>
    </location>
</feature>
<keyword evidence="8" id="KW-1133">Transmembrane helix</keyword>
<keyword evidence="7" id="KW-0735">Signal-anchor</keyword>
<comment type="caution">
    <text evidence="15">The sequence shown here is derived from an EMBL/GenBank/DDBJ whole genome shotgun (WGS) entry which is preliminary data.</text>
</comment>
<evidence type="ECO:0000256" key="12">
    <source>
        <dbReference type="RuleBase" id="RU003832"/>
    </source>
</evidence>
<dbReference type="PANTHER" id="PTHR48438">
    <property type="entry name" value="ALPHA-(1,3)-FUCOSYLTRANSFERASE C-RELATED"/>
    <property type="match status" value="1"/>
</dbReference>
<dbReference type="GO" id="GO:0008417">
    <property type="term" value="F:fucosyltransferase activity"/>
    <property type="evidence" value="ECO:0007669"/>
    <property type="project" value="InterPro"/>
</dbReference>
<keyword evidence="5 12" id="KW-0808">Transferase</keyword>
<comment type="pathway">
    <text evidence="2">Protein modification; protein glycosylation.</text>
</comment>
<reference evidence="15" key="1">
    <citation type="submission" date="2021-02" db="EMBL/GenBank/DDBJ databases">
        <authorList>
            <person name="Nowell W R."/>
        </authorList>
    </citation>
    <scope>NUCLEOTIDE SEQUENCE</scope>
    <source>
        <strain evidence="15">Ploen Becks lab</strain>
    </source>
</reference>
<evidence type="ECO:0000256" key="4">
    <source>
        <dbReference type="ARBA" id="ARBA00022676"/>
    </source>
</evidence>
<keyword evidence="11" id="KW-0325">Glycoprotein</keyword>
<dbReference type="GO" id="GO:0000139">
    <property type="term" value="C:Golgi membrane"/>
    <property type="evidence" value="ECO:0007669"/>
    <property type="project" value="UniProtKB-SubCell"/>
</dbReference>
<dbReference type="PANTHER" id="PTHR48438:SF1">
    <property type="entry name" value="ALPHA-(1,3)-FUCOSYLTRANSFERASE C-RELATED"/>
    <property type="match status" value="1"/>
</dbReference>
<keyword evidence="6 12" id="KW-0812">Transmembrane</keyword>
<evidence type="ECO:0000256" key="5">
    <source>
        <dbReference type="ARBA" id="ARBA00022679"/>
    </source>
</evidence>
<organism evidence="15 16">
    <name type="scientific">Brachionus calyciflorus</name>
    <dbReference type="NCBI Taxonomy" id="104777"/>
    <lineage>
        <taxon>Eukaryota</taxon>
        <taxon>Metazoa</taxon>
        <taxon>Spiralia</taxon>
        <taxon>Gnathifera</taxon>
        <taxon>Rotifera</taxon>
        <taxon>Eurotatoria</taxon>
        <taxon>Monogononta</taxon>
        <taxon>Pseudotrocha</taxon>
        <taxon>Ploima</taxon>
        <taxon>Brachionidae</taxon>
        <taxon>Brachionus</taxon>
    </lineage>
</organism>
<evidence type="ECO:0000259" key="14">
    <source>
        <dbReference type="Pfam" id="PF17039"/>
    </source>
</evidence>
<evidence type="ECO:0000256" key="1">
    <source>
        <dbReference type="ARBA" id="ARBA00004323"/>
    </source>
</evidence>
<dbReference type="UniPathway" id="UPA00378"/>
<dbReference type="EMBL" id="CAJNOC010003413">
    <property type="protein sequence ID" value="CAF0981499.1"/>
    <property type="molecule type" value="Genomic_DNA"/>
</dbReference>
<comment type="similarity">
    <text evidence="3 12">Belongs to the glycosyltransferase 10 family.</text>
</comment>
<keyword evidence="9 12" id="KW-0333">Golgi apparatus</keyword>
<keyword evidence="16" id="KW-1185">Reference proteome</keyword>
<dbReference type="GO" id="GO:0032580">
    <property type="term" value="C:Golgi cisterna membrane"/>
    <property type="evidence" value="ECO:0007669"/>
    <property type="project" value="UniProtKB-SubCell"/>
</dbReference>
<evidence type="ECO:0000256" key="11">
    <source>
        <dbReference type="ARBA" id="ARBA00023180"/>
    </source>
</evidence>
<evidence type="ECO:0000313" key="16">
    <source>
        <dbReference type="Proteomes" id="UP000663879"/>
    </source>
</evidence>
<keyword evidence="10" id="KW-0472">Membrane</keyword>
<evidence type="ECO:0000256" key="6">
    <source>
        <dbReference type="ARBA" id="ARBA00022692"/>
    </source>
</evidence>
<evidence type="ECO:0000256" key="9">
    <source>
        <dbReference type="ARBA" id="ARBA00023034"/>
    </source>
</evidence>
<protein>
    <recommendedName>
        <fullName evidence="12">Fucosyltransferase</fullName>
        <ecNumber evidence="12">2.4.1.-</ecNumber>
    </recommendedName>
</protein>
<dbReference type="InterPro" id="IPR055270">
    <property type="entry name" value="Glyco_tran_10_C"/>
</dbReference>
<dbReference type="EC" id="2.4.1.-" evidence="12"/>
<evidence type="ECO:0000256" key="10">
    <source>
        <dbReference type="ARBA" id="ARBA00023136"/>
    </source>
</evidence>
<proteinExistence type="inferred from homology"/>
<dbReference type="Gene3D" id="3.40.50.11660">
    <property type="entry name" value="Glycosyl transferase family 10, C-terminal domain"/>
    <property type="match status" value="1"/>
</dbReference>
<dbReference type="InterPro" id="IPR031481">
    <property type="entry name" value="Glyco_tran_10_N"/>
</dbReference>
<dbReference type="FunFam" id="3.40.50.11660:FF:000004">
    <property type="entry name" value="Glycoprotein 3-alpha-L-fucosyltransferase A"/>
    <property type="match status" value="1"/>
</dbReference>
<sequence>MKFIFIKSKIARELKKRRALIALIALFVLIYDYWSKNSKLIDKELSSEKKDSKILNCNIFIENPKSYRVNFNGSIYPKSNPLSLNKSINFDCLQKSRKIKRIFLWNAFFGDRSHGHGFGFETPFKKLNCPVTKCELTNDLKRLDDSDLVMVHMVDSIPQIPKHRPRNQRWMFLLIESPEHTGEFSRYNGVFNYTVTYRIDSDFAHSYEADSLMYWIKNPNFDENYDFHSEKTQFAAALISNCGGSSKRLKYIAEMQKYVKVDIFGRCGQQCPDKYNNSQPGDCKSIIGKDFKFYLAFENSICKDYITEKFFLMLKHNIILVVLGGGNYEHYLPKSAYIDVNDFESPKMLAEYLIYLDSNKEAYNAYFKWKKHVSFLDNAKRFNPICNMCVQLHLEDYIGIKEKVYENIDDYWRKDACSIPEFKANGKFFYKIKN</sequence>
<dbReference type="Pfam" id="PF00852">
    <property type="entry name" value="Glyco_transf_10"/>
    <property type="match status" value="1"/>
</dbReference>
<dbReference type="InterPro" id="IPR001503">
    <property type="entry name" value="Glyco_trans_10"/>
</dbReference>
<evidence type="ECO:0000256" key="7">
    <source>
        <dbReference type="ARBA" id="ARBA00022968"/>
    </source>
</evidence>
<keyword evidence="4 12" id="KW-0328">Glycosyltransferase</keyword>
<dbReference type="Proteomes" id="UP000663879">
    <property type="component" value="Unassembled WGS sequence"/>
</dbReference>
<gene>
    <name evidence="15" type="ORF">OXX778_LOCUS15445</name>
</gene>
<feature type="domain" description="Fucosyltransferase C-terminal" evidence="13">
    <location>
        <begin position="229"/>
        <end position="410"/>
    </location>
</feature>
<dbReference type="AlphaFoldDB" id="A0A814FDH2"/>
<evidence type="ECO:0000313" key="15">
    <source>
        <dbReference type="EMBL" id="CAF0981499.1"/>
    </source>
</evidence>
<comment type="subcellular location">
    <subcellularLocation>
        <location evidence="1">Golgi apparatus membrane</location>
        <topology evidence="1">Single-pass type II membrane protein</topology>
    </subcellularLocation>
    <subcellularLocation>
        <location evidence="12">Golgi apparatus</location>
        <location evidence="12">Golgi stack membrane</location>
        <topology evidence="12">Single-pass type II membrane protein</topology>
    </subcellularLocation>
</comment>
<evidence type="ECO:0000256" key="3">
    <source>
        <dbReference type="ARBA" id="ARBA00008919"/>
    </source>
</evidence>
<evidence type="ECO:0000256" key="2">
    <source>
        <dbReference type="ARBA" id="ARBA00004922"/>
    </source>
</evidence>